<evidence type="ECO:0000313" key="10">
    <source>
        <dbReference type="Proteomes" id="UP000663499"/>
    </source>
</evidence>
<name>A0A974XN30_9FIRM</name>
<dbReference type="NCBIfam" id="TIGR01696">
    <property type="entry name" value="deoB"/>
    <property type="match status" value="1"/>
</dbReference>
<dbReference type="GO" id="GO:0008973">
    <property type="term" value="F:phosphopentomutase activity"/>
    <property type="evidence" value="ECO:0007669"/>
    <property type="project" value="UniProtKB-UniRule"/>
</dbReference>
<feature type="binding site" evidence="6">
    <location>
        <position position="289"/>
    </location>
    <ligand>
        <name>Mn(2+)</name>
        <dbReference type="ChEBI" id="CHEBI:29035"/>
        <label>2</label>
    </ligand>
</feature>
<dbReference type="FunFam" id="3.30.70.1250:FF:000001">
    <property type="entry name" value="Phosphopentomutase"/>
    <property type="match status" value="1"/>
</dbReference>
<accession>A0A974XN30</accession>
<keyword evidence="3 6" id="KW-0479">Metal-binding</keyword>
<dbReference type="PANTHER" id="PTHR21110">
    <property type="entry name" value="PHOSPHOPENTOMUTASE"/>
    <property type="match status" value="1"/>
</dbReference>
<feature type="binding site" evidence="6">
    <location>
        <position position="337"/>
    </location>
    <ligand>
        <name>Mn(2+)</name>
        <dbReference type="ChEBI" id="CHEBI:29035"/>
        <label>2</label>
    </ligand>
</feature>
<evidence type="ECO:0000259" key="8">
    <source>
        <dbReference type="Pfam" id="PF01676"/>
    </source>
</evidence>
<dbReference type="PANTHER" id="PTHR21110:SF0">
    <property type="entry name" value="PHOSPHOPENTOMUTASE"/>
    <property type="match status" value="1"/>
</dbReference>
<keyword evidence="4 6" id="KW-0464">Manganese</keyword>
<comment type="catalytic activity">
    <reaction evidence="6">
        <text>2-deoxy-alpha-D-ribose 1-phosphate = 2-deoxy-D-ribose 5-phosphate</text>
        <dbReference type="Rhea" id="RHEA:27658"/>
        <dbReference type="ChEBI" id="CHEBI:57259"/>
        <dbReference type="ChEBI" id="CHEBI:62877"/>
        <dbReference type="EC" id="5.4.2.7"/>
    </reaction>
</comment>
<dbReference type="GO" id="GO:0000287">
    <property type="term" value="F:magnesium ion binding"/>
    <property type="evidence" value="ECO:0007669"/>
    <property type="project" value="UniProtKB-UniRule"/>
</dbReference>
<dbReference type="SUPFAM" id="SSF53649">
    <property type="entry name" value="Alkaline phosphatase-like"/>
    <property type="match status" value="1"/>
</dbReference>
<dbReference type="NCBIfam" id="NF003766">
    <property type="entry name" value="PRK05362.1"/>
    <property type="match status" value="1"/>
</dbReference>
<keyword evidence="2 6" id="KW-0963">Cytoplasm</keyword>
<keyword evidence="10" id="KW-1185">Reference proteome</keyword>
<dbReference type="GO" id="GO:0006018">
    <property type="term" value="P:2-deoxyribose 1-phosphate catabolic process"/>
    <property type="evidence" value="ECO:0007669"/>
    <property type="project" value="UniProtKB-UniRule"/>
</dbReference>
<evidence type="ECO:0000256" key="6">
    <source>
        <dbReference type="HAMAP-Rule" id="MF_00740"/>
    </source>
</evidence>
<evidence type="ECO:0000256" key="3">
    <source>
        <dbReference type="ARBA" id="ARBA00022723"/>
    </source>
</evidence>
<feature type="binding site" evidence="6">
    <location>
        <position position="325"/>
    </location>
    <ligand>
        <name>Mn(2+)</name>
        <dbReference type="ChEBI" id="CHEBI:29035"/>
        <label>1</label>
    </ligand>
</feature>
<dbReference type="HAMAP" id="MF_00740">
    <property type="entry name" value="Phosphopentomut"/>
    <property type="match status" value="1"/>
</dbReference>
<dbReference type="EC" id="5.4.2.7" evidence="6 7"/>
<dbReference type="KEGG" id="alka:J0B03_02195"/>
<dbReference type="SUPFAM" id="SSF143856">
    <property type="entry name" value="DeoB insert domain-like"/>
    <property type="match status" value="1"/>
</dbReference>
<dbReference type="GO" id="GO:0009117">
    <property type="term" value="P:nucleotide metabolic process"/>
    <property type="evidence" value="ECO:0007669"/>
    <property type="project" value="UniProtKB-UniRule"/>
</dbReference>
<proteinExistence type="inferred from homology"/>
<dbReference type="GO" id="GO:0030145">
    <property type="term" value="F:manganese ion binding"/>
    <property type="evidence" value="ECO:0007669"/>
    <property type="project" value="UniProtKB-UniRule"/>
</dbReference>
<dbReference type="RefSeq" id="WP_207300252.1">
    <property type="nucleotide sequence ID" value="NZ_CP071444.1"/>
</dbReference>
<dbReference type="PIRSF" id="PIRSF001491">
    <property type="entry name" value="Ppentomutase"/>
    <property type="match status" value="1"/>
</dbReference>
<dbReference type="AlphaFoldDB" id="A0A974XN30"/>
<comment type="function">
    <text evidence="6">Isomerase that catalyzes the conversion of deoxy-ribose 1-phosphate (dRib-1-P) and ribose 1-phosphate (Rib-1-P) to deoxy-ribose 5-phosphate (dRib-5-P) and ribose 5-phosphate (Rib-5-P), respectively.</text>
</comment>
<evidence type="ECO:0000256" key="7">
    <source>
        <dbReference type="NCBIfam" id="TIGR01696"/>
    </source>
</evidence>
<dbReference type="Pfam" id="PF01676">
    <property type="entry name" value="Metalloenzyme"/>
    <property type="match status" value="1"/>
</dbReference>
<organism evidence="9 10">
    <name type="scientific">Alkalibacter rhizosphaerae</name>
    <dbReference type="NCBI Taxonomy" id="2815577"/>
    <lineage>
        <taxon>Bacteria</taxon>
        <taxon>Bacillati</taxon>
        <taxon>Bacillota</taxon>
        <taxon>Clostridia</taxon>
        <taxon>Eubacteriales</taxon>
        <taxon>Eubacteriaceae</taxon>
        <taxon>Alkalibacter</taxon>
    </lineage>
</organism>
<comment type="similarity">
    <text evidence="1 6">Belongs to the phosphopentomutase family.</text>
</comment>
<dbReference type="GO" id="GO:0043094">
    <property type="term" value="P:metabolic compound salvage"/>
    <property type="evidence" value="ECO:0007669"/>
    <property type="project" value="UniProtKB-UniRule"/>
</dbReference>
<feature type="domain" description="Metalloenzyme" evidence="8">
    <location>
        <begin position="3"/>
        <end position="376"/>
    </location>
</feature>
<dbReference type="CDD" id="cd16009">
    <property type="entry name" value="PPM"/>
    <property type="match status" value="1"/>
</dbReference>
<protein>
    <recommendedName>
        <fullName evidence="6 7">Phosphopentomutase</fullName>
        <ecNumber evidence="6 7">5.4.2.7</ecNumber>
    </recommendedName>
    <alternativeName>
        <fullName evidence="6">Phosphodeoxyribomutase</fullName>
    </alternativeName>
</protein>
<sequence>MTKRVIWLIIDSVGIGEAPDAGLYGDEGSNTLEHLYRDHSGLTLPTMESLGMGHIDGVSRIPKVDAPLGAYGKAAEASPGKDTTTGHWEMAGIVLKKPFPVFPEGFPEGFIQAFEKKIGRRILGNVVASGTQIIQELGDRHVETGSPIVYTSADSVFQIAAHEEVIPLEELYAICETARQMFVDDLAVGRVIARPFLGNTEEGFERTSNRRDFSLFPLHETILNKIQQKGLKVFGVGKINDIFSGYGIDEYVKMKDNKDGMEKTMEAMERVKEGLIYTNLVDFDMIYGHRNDVEGYGHALMEFDADLKNLMEHMEDKDVLIVNADHGCDPTTESTDHSREYIPILIYGKEIPGRNLGVRSSFADIGQTVGELLGTDPIPNGISFAEDLQ</sequence>
<feature type="binding site" evidence="6">
    <location>
        <position position="284"/>
    </location>
    <ligand>
        <name>Mn(2+)</name>
        <dbReference type="ChEBI" id="CHEBI:29035"/>
        <label>2</label>
    </ligand>
</feature>
<evidence type="ECO:0000256" key="4">
    <source>
        <dbReference type="ARBA" id="ARBA00023211"/>
    </source>
</evidence>
<evidence type="ECO:0000256" key="2">
    <source>
        <dbReference type="ARBA" id="ARBA00022490"/>
    </source>
</evidence>
<evidence type="ECO:0000313" key="9">
    <source>
        <dbReference type="EMBL" id="QSX08911.1"/>
    </source>
</evidence>
<dbReference type="Gene3D" id="3.40.720.10">
    <property type="entry name" value="Alkaline Phosphatase, subunit A"/>
    <property type="match status" value="1"/>
</dbReference>
<dbReference type="InterPro" id="IPR024052">
    <property type="entry name" value="Phosphopentomutase_DeoB_cap_sf"/>
</dbReference>
<feature type="binding site" evidence="6">
    <location>
        <position position="326"/>
    </location>
    <ligand>
        <name>Mn(2+)</name>
        <dbReference type="ChEBI" id="CHEBI:29035"/>
        <label>1</label>
    </ligand>
</feature>
<gene>
    <name evidence="6" type="primary">deoB</name>
    <name evidence="9" type="ORF">J0B03_02195</name>
</gene>
<comment type="cofactor">
    <cofactor evidence="6">
        <name>Mn(2+)</name>
        <dbReference type="ChEBI" id="CHEBI:29035"/>
    </cofactor>
    <text evidence="6">Binds 2 manganese ions.</text>
</comment>
<dbReference type="InterPro" id="IPR010045">
    <property type="entry name" value="DeoB"/>
</dbReference>
<dbReference type="Gene3D" id="3.30.70.1250">
    <property type="entry name" value="Phosphopentomutase"/>
    <property type="match status" value="1"/>
</dbReference>
<evidence type="ECO:0000256" key="1">
    <source>
        <dbReference type="ARBA" id="ARBA00010373"/>
    </source>
</evidence>
<dbReference type="InterPro" id="IPR017850">
    <property type="entry name" value="Alkaline_phosphatase_core_sf"/>
</dbReference>
<dbReference type="GO" id="GO:0005829">
    <property type="term" value="C:cytosol"/>
    <property type="evidence" value="ECO:0007669"/>
    <property type="project" value="TreeGrafter"/>
</dbReference>
<dbReference type="InterPro" id="IPR006124">
    <property type="entry name" value="Metalloenzyme"/>
</dbReference>
<feature type="binding site" evidence="6">
    <location>
        <position position="11"/>
    </location>
    <ligand>
        <name>Mn(2+)</name>
        <dbReference type="ChEBI" id="CHEBI:29035"/>
        <label>1</label>
    </ligand>
</feature>
<dbReference type="EMBL" id="CP071444">
    <property type="protein sequence ID" value="QSX08911.1"/>
    <property type="molecule type" value="Genomic_DNA"/>
</dbReference>
<dbReference type="Proteomes" id="UP000663499">
    <property type="component" value="Chromosome"/>
</dbReference>
<comment type="subcellular location">
    <subcellularLocation>
        <location evidence="6">Cytoplasm</location>
    </subcellularLocation>
</comment>
<comment type="pathway">
    <text evidence="6">Carbohydrate degradation; 2-deoxy-D-ribose 1-phosphate degradation; D-glyceraldehyde 3-phosphate and acetaldehyde from 2-deoxy-alpha-D-ribose 1-phosphate: step 1/2.</text>
</comment>
<comment type="catalytic activity">
    <reaction evidence="6">
        <text>alpha-D-ribose 1-phosphate = D-ribose 5-phosphate</text>
        <dbReference type="Rhea" id="RHEA:18793"/>
        <dbReference type="ChEBI" id="CHEBI:57720"/>
        <dbReference type="ChEBI" id="CHEBI:78346"/>
        <dbReference type="EC" id="5.4.2.7"/>
    </reaction>
</comment>
<evidence type="ECO:0000256" key="5">
    <source>
        <dbReference type="ARBA" id="ARBA00023235"/>
    </source>
</evidence>
<reference evidence="9" key="1">
    <citation type="submission" date="2021-03" db="EMBL/GenBank/DDBJ databases">
        <title>Alkalibacter marinus sp. nov., isolated from tidal flat sediment.</title>
        <authorList>
            <person name="Namirimu T."/>
            <person name="Yang J.-A."/>
            <person name="Yang S.-H."/>
            <person name="Kim Y.-J."/>
            <person name="Kwon K.K."/>
        </authorList>
    </citation>
    <scope>NUCLEOTIDE SEQUENCE</scope>
    <source>
        <strain evidence="9">ES005</strain>
    </source>
</reference>
<keyword evidence="5 6" id="KW-0413">Isomerase</keyword>